<dbReference type="Proteomes" id="UP000095286">
    <property type="component" value="Unplaced"/>
</dbReference>
<sequence length="117" mass="13360">MKYKLENTVCYEILKKGCASEKTDQGEHLPFKQCDAMKPEVDAEYLDDSDCHVYLGRDKNKEPGYVGVSTPDKNIEDEGPVQRFKQHSQSVSLLIADEGSMTRKEKFFAVPLKRMIL</sequence>
<dbReference type="WBParaSite" id="RSKR_0000368600.1">
    <property type="protein sequence ID" value="RSKR_0000368600.1"/>
    <property type="gene ID" value="RSKR_0000368600"/>
</dbReference>
<proteinExistence type="predicted"/>
<evidence type="ECO:0000313" key="1">
    <source>
        <dbReference type="Proteomes" id="UP000095286"/>
    </source>
</evidence>
<name>A0AC35TRB8_9BILA</name>
<organism evidence="1 2">
    <name type="scientific">Rhabditophanes sp. KR3021</name>
    <dbReference type="NCBI Taxonomy" id="114890"/>
    <lineage>
        <taxon>Eukaryota</taxon>
        <taxon>Metazoa</taxon>
        <taxon>Ecdysozoa</taxon>
        <taxon>Nematoda</taxon>
        <taxon>Chromadorea</taxon>
        <taxon>Rhabditida</taxon>
        <taxon>Tylenchina</taxon>
        <taxon>Panagrolaimomorpha</taxon>
        <taxon>Strongyloidoidea</taxon>
        <taxon>Alloionematidae</taxon>
        <taxon>Rhabditophanes</taxon>
    </lineage>
</organism>
<protein>
    <submittedName>
        <fullName evidence="2">Ricin B-type lectin domain-containing protein</fullName>
    </submittedName>
</protein>
<reference evidence="2" key="1">
    <citation type="submission" date="2016-11" db="UniProtKB">
        <authorList>
            <consortium name="WormBaseParasite"/>
        </authorList>
    </citation>
    <scope>IDENTIFICATION</scope>
    <source>
        <strain evidence="2">KR3021</strain>
    </source>
</reference>
<evidence type="ECO:0000313" key="2">
    <source>
        <dbReference type="WBParaSite" id="RSKR_0000368600.1"/>
    </source>
</evidence>
<accession>A0AC35TRB8</accession>